<keyword evidence="1" id="KW-0732">Signal</keyword>
<dbReference type="OrthoDB" id="8448536at2"/>
<evidence type="ECO:0000313" key="2">
    <source>
        <dbReference type="EMBL" id="AMW34623.1"/>
    </source>
</evidence>
<dbReference type="KEGG" id="hjo:AY555_04880"/>
<feature type="chain" id="PRO_5044368611" evidence="1">
    <location>
        <begin position="23"/>
        <end position="297"/>
    </location>
</feature>
<sequence length="297" mass="30795">MRGRAFLVSVLMLAGMILSACGDVPRPFSHVSGGAPAPLAMLPEAFGVAVPPVEGLPDLQGRQVAEDMVQALRVAGIPAFFAPHGIGYTFRGQAEERGVGAISWSLSGSDGADIKQVTQNPDQDCTRVVAAVVPLLEREAGNPSAYGNGPSGGLGSVVLRVVIRGLPDTQGRLLQRAMEVALRQDGIPVQQPSDVVSPDSDLLTVTGTLSHRPVSDKGNGKSLVRLVWHVEDSSGQSPGTVTQENVVPDAALKTRFPALAVLIAQGGSAGVLDVLGSRKASVEVVRRSDQKTGSHGP</sequence>
<dbReference type="STRING" id="1549855.AY555_04880"/>
<name>A0A143DEC7_9PROT</name>
<keyword evidence="3" id="KW-1185">Reference proteome</keyword>
<protein>
    <submittedName>
        <fullName evidence="2">Uncharacterized protein</fullName>
    </submittedName>
</protein>
<dbReference type="PROSITE" id="PS51257">
    <property type="entry name" value="PROKAR_LIPOPROTEIN"/>
    <property type="match status" value="1"/>
</dbReference>
<gene>
    <name evidence="2" type="ORF">AY555_04880</name>
</gene>
<dbReference type="RefSeq" id="WP_066134160.1">
    <property type="nucleotide sequence ID" value="NZ_CP014525.1"/>
</dbReference>
<feature type="signal peptide" evidence="1">
    <location>
        <begin position="1"/>
        <end position="22"/>
    </location>
</feature>
<accession>A0A143DEC7</accession>
<evidence type="ECO:0000313" key="3">
    <source>
        <dbReference type="Proteomes" id="UP000076066"/>
    </source>
</evidence>
<evidence type="ECO:0000256" key="1">
    <source>
        <dbReference type="SAM" id="SignalP"/>
    </source>
</evidence>
<dbReference type="GeneID" id="53316485"/>
<dbReference type="AlphaFoldDB" id="A0A143DEC7"/>
<proteinExistence type="predicted"/>
<organism evidence="2 3">
    <name type="scientific">Haematospirillum jordaniae</name>
    <dbReference type="NCBI Taxonomy" id="1549855"/>
    <lineage>
        <taxon>Bacteria</taxon>
        <taxon>Pseudomonadati</taxon>
        <taxon>Pseudomonadota</taxon>
        <taxon>Alphaproteobacteria</taxon>
        <taxon>Rhodospirillales</taxon>
        <taxon>Novispirillaceae</taxon>
        <taxon>Haematospirillum</taxon>
    </lineage>
</organism>
<reference evidence="2 3" key="1">
    <citation type="submission" date="2016-02" db="EMBL/GenBank/DDBJ databases">
        <title>Complete Genome of H5569, the type strain of the newly described species Haematospirillium jordaniae.</title>
        <authorList>
            <person name="Nicholson A.C."/>
            <person name="Humrighouse B.W."/>
            <person name="Loparov V."/>
            <person name="McQuiston J.R."/>
        </authorList>
    </citation>
    <scope>NUCLEOTIDE SEQUENCE [LARGE SCALE GENOMIC DNA]</scope>
    <source>
        <strain evidence="2 3">H5569</strain>
    </source>
</reference>
<dbReference type="EMBL" id="CP014525">
    <property type="protein sequence ID" value="AMW34623.1"/>
    <property type="molecule type" value="Genomic_DNA"/>
</dbReference>
<dbReference type="Proteomes" id="UP000076066">
    <property type="component" value="Chromosome"/>
</dbReference>